<evidence type="ECO:0000313" key="2">
    <source>
        <dbReference type="EMBL" id="QHT82807.1"/>
    </source>
</evidence>
<sequence length="127" mass="14919">MSCYQSYKKKNILKTANYLLKQNCCDEDSCSQLVDDLQDTQFKCNDAFKNVGRNSLDIDEKGNIVGTVCALLRDKKNKILDKFTGVKTGGRKTRRRTRRRTRRQTRRKNKGQNKKQYKKTRGRSYNK</sequence>
<protein>
    <submittedName>
        <fullName evidence="2">Uncharacterized protein</fullName>
    </submittedName>
</protein>
<accession>A0A6C0HR41</accession>
<dbReference type="EMBL" id="MN740004">
    <property type="protein sequence ID" value="QHT82807.1"/>
    <property type="molecule type" value="Genomic_DNA"/>
</dbReference>
<evidence type="ECO:0000256" key="1">
    <source>
        <dbReference type="SAM" id="MobiDB-lite"/>
    </source>
</evidence>
<reference evidence="2" key="1">
    <citation type="journal article" date="2020" name="Nature">
        <title>Giant virus diversity and host interactions through global metagenomics.</title>
        <authorList>
            <person name="Schulz F."/>
            <person name="Roux S."/>
            <person name="Paez-Espino D."/>
            <person name="Jungbluth S."/>
            <person name="Walsh D.A."/>
            <person name="Denef V.J."/>
            <person name="McMahon K.D."/>
            <person name="Konstantinidis K.T."/>
            <person name="Eloe-Fadrosh E.A."/>
            <person name="Kyrpides N.C."/>
            <person name="Woyke T."/>
        </authorList>
    </citation>
    <scope>NUCLEOTIDE SEQUENCE</scope>
    <source>
        <strain evidence="2">GVMAG-M-3300023184-165</strain>
    </source>
</reference>
<dbReference type="AlphaFoldDB" id="A0A6C0HR41"/>
<organism evidence="2">
    <name type="scientific">viral metagenome</name>
    <dbReference type="NCBI Taxonomy" id="1070528"/>
    <lineage>
        <taxon>unclassified sequences</taxon>
        <taxon>metagenomes</taxon>
        <taxon>organismal metagenomes</taxon>
    </lineage>
</organism>
<name>A0A6C0HR41_9ZZZZ</name>
<proteinExistence type="predicted"/>
<feature type="compositionally biased region" description="Basic residues" evidence="1">
    <location>
        <begin position="89"/>
        <end position="127"/>
    </location>
</feature>
<feature type="region of interest" description="Disordered" evidence="1">
    <location>
        <begin position="83"/>
        <end position="127"/>
    </location>
</feature>